<dbReference type="Pfam" id="PF26639">
    <property type="entry name" value="Het-6_barrel"/>
    <property type="match status" value="1"/>
</dbReference>
<accession>A0A9W9D4K7</accession>
<evidence type="ECO:0000313" key="4">
    <source>
        <dbReference type="Proteomes" id="UP001140510"/>
    </source>
</evidence>
<dbReference type="EMBL" id="JAPEVA010000089">
    <property type="protein sequence ID" value="KAJ4400445.1"/>
    <property type="molecule type" value="Genomic_DNA"/>
</dbReference>
<dbReference type="Pfam" id="PF06985">
    <property type="entry name" value="HET"/>
    <property type="match status" value="1"/>
</dbReference>
<evidence type="ECO:0000256" key="1">
    <source>
        <dbReference type="SAM" id="MobiDB-lite"/>
    </source>
</evidence>
<dbReference type="InterPro" id="IPR052895">
    <property type="entry name" value="HetReg/Transcr_Mod"/>
</dbReference>
<feature type="domain" description="Heterokaryon incompatibility" evidence="2">
    <location>
        <begin position="317"/>
        <end position="470"/>
    </location>
</feature>
<evidence type="ECO:0000259" key="2">
    <source>
        <dbReference type="Pfam" id="PF06985"/>
    </source>
</evidence>
<proteinExistence type="predicted"/>
<comment type="caution">
    <text evidence="3">The sequence shown here is derived from an EMBL/GenBank/DDBJ whole genome shotgun (WGS) entry which is preliminary data.</text>
</comment>
<dbReference type="AlphaFoldDB" id="A0A9W9D4K7"/>
<keyword evidence="4" id="KW-1185">Reference proteome</keyword>
<feature type="region of interest" description="Disordered" evidence="1">
    <location>
        <begin position="780"/>
        <end position="879"/>
    </location>
</feature>
<protein>
    <recommendedName>
        <fullName evidence="2">Heterokaryon incompatibility domain-containing protein</fullName>
    </recommendedName>
</protein>
<feature type="compositionally biased region" description="Polar residues" evidence="1">
    <location>
        <begin position="790"/>
        <end position="822"/>
    </location>
</feature>
<dbReference type="InterPro" id="IPR010730">
    <property type="entry name" value="HET"/>
</dbReference>
<dbReference type="OrthoDB" id="3557394at2759"/>
<evidence type="ECO:0000313" key="3">
    <source>
        <dbReference type="EMBL" id="KAJ4400445.1"/>
    </source>
</evidence>
<gene>
    <name evidence="3" type="ORF">N0V91_008699</name>
</gene>
<feature type="compositionally biased region" description="Basic and acidic residues" evidence="1">
    <location>
        <begin position="827"/>
        <end position="846"/>
    </location>
</feature>
<name>A0A9W9D4K7_9PLEO</name>
<dbReference type="Proteomes" id="UP001140510">
    <property type="component" value="Unassembled WGS sequence"/>
</dbReference>
<dbReference type="PANTHER" id="PTHR24148">
    <property type="entry name" value="ANKYRIN REPEAT DOMAIN-CONTAINING PROTEIN 39 HOMOLOG-RELATED"/>
    <property type="match status" value="1"/>
</dbReference>
<dbReference type="PANTHER" id="PTHR24148:SF73">
    <property type="entry name" value="HET DOMAIN PROTEIN (AFU_ORTHOLOGUE AFUA_8G01020)"/>
    <property type="match status" value="1"/>
</dbReference>
<organism evidence="3 4">
    <name type="scientific">Didymella pomorum</name>
    <dbReference type="NCBI Taxonomy" id="749634"/>
    <lineage>
        <taxon>Eukaryota</taxon>
        <taxon>Fungi</taxon>
        <taxon>Dikarya</taxon>
        <taxon>Ascomycota</taxon>
        <taxon>Pezizomycotina</taxon>
        <taxon>Dothideomycetes</taxon>
        <taxon>Pleosporomycetidae</taxon>
        <taxon>Pleosporales</taxon>
        <taxon>Pleosporineae</taxon>
        <taxon>Didymellaceae</taxon>
        <taxon>Didymella</taxon>
    </lineage>
</organism>
<feature type="compositionally biased region" description="Polar residues" evidence="1">
    <location>
        <begin position="868"/>
        <end position="879"/>
    </location>
</feature>
<reference evidence="3" key="1">
    <citation type="submission" date="2022-10" db="EMBL/GenBank/DDBJ databases">
        <title>Tapping the CABI collections for fungal endophytes: first genome assemblies for Collariella, Neodidymelliopsis, Ascochyta clinopodiicola, Didymella pomorum, Didymosphaeria variabile, Neocosmospora piperis and Neocucurbitaria cava.</title>
        <authorList>
            <person name="Hill R."/>
        </authorList>
    </citation>
    <scope>NUCLEOTIDE SEQUENCE</scope>
    <source>
        <strain evidence="3">IMI 355091</strain>
    </source>
</reference>
<sequence>MVLKALDQAFIDNGLSKRFTLLDLPAELNTTECATGDMLPVLTAHGYDADIRLSALQIDGPLLASSAMIPFVSYNKAKTPLLAPLNGYIGALNLAGLIPALVSTLVEGIELRLGNFLPPNAAYQSDGSGGFFANSKWVVAPNPISGPGVYPEAMDTAFKHTSEPRYSFDFWSRVVNQPVILKGVMIGQCQQNSFFFNESSAAVQFLSGNVTLGPAASGAGILKGVLQGKYEDVHGFSACAQNVGFTAQKCEHLHDSQRRSINVVAYEHFRSMVLPCQTSAVRSSDREIRLLDLLPGKSDDLIRCATRVVSLDQRPDFETVSYVWGDRKAERAIEVSGQSISITNNLYAGLLRLRHVKEGRTLWIDQICINQWDLEEKAAQVALMRDIYRQCTQCVTWMGELTRGDHEVPIRDAKAVFDFLREVAAAKTAPLSELPVLFEQSDRGSAARKAFEAFSMYGNPWWSRIWTVQEAIIPSSGILVWGPLSVPRKDVLAAARNLRDLSNLPSLPDGFALYRHTYTELLRRLLYPVHGFNHSKTDNALNLLMRWRHREFTDPRDKVYALLGMIAQYAIPNAQSCDYTIPVSRLFAQVTFDLIKHEGSLRPLLGACEMSQQSPDIASWAIDFACVNRIGKRQLRWWGHSHRYGVFSACGESCLDLPKTDNDQVIGLYGVFVDEVIGTVELLRVSAQDPIELHQLSEPLTKCVQLLKTFRDAGSTPAMYRDGFTWQSAFCRTLVGDLIMDELPVDRIAIYGRARLEADYEELFDKLQITVDNKLQLDFAVDHDPPSPTYSPMSTNYSPSGSMYTPSPSSHPENYATYSPTSPVYPDDDRSTKVPDSQKPEARSPRFGDPSPGSPVQMVESPRRPNSHESSGWDSDNVSQHRLASGRLDEQKRPKLLIGEGVKDASFFGEQVSKRATIDIRGDTTEAANADFSMPSARDQTPRFPRKYISSYGSRFSATSETHWISLPTERDPYLTTEEEDRRTSRIRCLRGEFFTREGALPGSLHKPEPGVFTNLHESLIGMMENQTFFITKSGYIGIGPLSTRAGDRVWVFKGGNVPFVMRNFDDDQGLCPKQCLIGDAYVHGIMDGEAMEDSLRKEIWLLKFYSRDNGGK</sequence>